<name>A0A1Y2BSD0_9FUNG</name>
<dbReference type="Proteomes" id="UP000193642">
    <property type="component" value="Unassembled WGS sequence"/>
</dbReference>
<feature type="non-terminal residue" evidence="1">
    <location>
        <position position="1"/>
    </location>
</feature>
<reference evidence="1 2" key="1">
    <citation type="submission" date="2016-07" db="EMBL/GenBank/DDBJ databases">
        <title>Pervasive Adenine N6-methylation of Active Genes in Fungi.</title>
        <authorList>
            <consortium name="DOE Joint Genome Institute"/>
            <person name="Mondo S.J."/>
            <person name="Dannebaum R.O."/>
            <person name="Kuo R.C."/>
            <person name="Labutti K."/>
            <person name="Haridas S."/>
            <person name="Kuo A."/>
            <person name="Salamov A."/>
            <person name="Ahrendt S.R."/>
            <person name="Lipzen A."/>
            <person name="Sullivan W."/>
            <person name="Andreopoulos W.B."/>
            <person name="Clum A."/>
            <person name="Lindquist E."/>
            <person name="Daum C."/>
            <person name="Ramamoorthy G.K."/>
            <person name="Gryganskyi A."/>
            <person name="Culley D."/>
            <person name="Magnuson J.K."/>
            <person name="James T.Y."/>
            <person name="O'Malley M.A."/>
            <person name="Stajich J.E."/>
            <person name="Spatafora J.W."/>
            <person name="Visel A."/>
            <person name="Grigoriev I.V."/>
        </authorList>
    </citation>
    <scope>NUCLEOTIDE SEQUENCE [LARGE SCALE GENOMIC DNA]</scope>
    <source>
        <strain evidence="1 2">JEL800</strain>
    </source>
</reference>
<dbReference type="OrthoDB" id="10313445at2759"/>
<organism evidence="1 2">
    <name type="scientific">Rhizoclosmatium globosum</name>
    <dbReference type="NCBI Taxonomy" id="329046"/>
    <lineage>
        <taxon>Eukaryota</taxon>
        <taxon>Fungi</taxon>
        <taxon>Fungi incertae sedis</taxon>
        <taxon>Chytridiomycota</taxon>
        <taxon>Chytridiomycota incertae sedis</taxon>
        <taxon>Chytridiomycetes</taxon>
        <taxon>Chytridiales</taxon>
        <taxon>Chytriomycetaceae</taxon>
        <taxon>Rhizoclosmatium</taxon>
    </lineage>
</organism>
<accession>A0A1Y2BSD0</accession>
<comment type="caution">
    <text evidence="1">The sequence shown here is derived from an EMBL/GenBank/DDBJ whole genome shotgun (WGS) entry which is preliminary data.</text>
</comment>
<proteinExistence type="predicted"/>
<evidence type="ECO:0000313" key="1">
    <source>
        <dbReference type="EMBL" id="ORY37614.1"/>
    </source>
</evidence>
<sequence length="121" mass="12940">MNRFTAHILKTQTSLRQSSIRMASLSAASPRFQAQQPSPSFERFTEQSTPSFSGASSFAGSFAFTAESMGSAGPGAFASETFSAQSFRSTALKACVLGRSGNVMLAQSGLEAWMVQFEDDF</sequence>
<protein>
    <submittedName>
        <fullName evidence="1">Uncharacterized protein</fullName>
    </submittedName>
</protein>
<keyword evidence="2" id="KW-1185">Reference proteome</keyword>
<dbReference type="EMBL" id="MCGO01000049">
    <property type="protein sequence ID" value="ORY37614.1"/>
    <property type="molecule type" value="Genomic_DNA"/>
</dbReference>
<evidence type="ECO:0000313" key="2">
    <source>
        <dbReference type="Proteomes" id="UP000193642"/>
    </source>
</evidence>
<dbReference type="AlphaFoldDB" id="A0A1Y2BSD0"/>
<gene>
    <name evidence="1" type="ORF">BCR33DRAFT_721353</name>
</gene>